<name>A0A016VVM6_9BILA</name>
<keyword evidence="2" id="KW-1185">Reference proteome</keyword>
<proteinExistence type="predicted"/>
<evidence type="ECO:0000313" key="1">
    <source>
        <dbReference type="EMBL" id="EYC30823.1"/>
    </source>
</evidence>
<sequence>MFFEWLFVSLFSRNRQIDDLNFPGANPRNLQRLFRPATLDEVSLKTPQQHLPTKKVHSAIDCVIRLTLFAN</sequence>
<evidence type="ECO:0000313" key="2">
    <source>
        <dbReference type="Proteomes" id="UP000024635"/>
    </source>
</evidence>
<dbReference type="Proteomes" id="UP000024635">
    <property type="component" value="Unassembled WGS sequence"/>
</dbReference>
<gene>
    <name evidence="1" type="primary">Acey_s0004.g1793</name>
    <name evidence="1" type="ORF">Y032_0004g1793</name>
</gene>
<comment type="caution">
    <text evidence="1">The sequence shown here is derived from an EMBL/GenBank/DDBJ whole genome shotgun (WGS) entry which is preliminary data.</text>
</comment>
<reference evidence="2" key="1">
    <citation type="journal article" date="2015" name="Nat. Genet.">
        <title>The genome and transcriptome of the zoonotic hookworm Ancylostoma ceylanicum identify infection-specific gene families.</title>
        <authorList>
            <person name="Schwarz E.M."/>
            <person name="Hu Y."/>
            <person name="Antoshechkin I."/>
            <person name="Miller M.M."/>
            <person name="Sternberg P.W."/>
            <person name="Aroian R.V."/>
        </authorList>
    </citation>
    <scope>NUCLEOTIDE SEQUENCE</scope>
    <source>
        <strain evidence="2">HY135</strain>
    </source>
</reference>
<dbReference type="AlphaFoldDB" id="A0A016VVM6"/>
<protein>
    <submittedName>
        <fullName evidence="1">Uncharacterized protein</fullName>
    </submittedName>
</protein>
<dbReference type="EMBL" id="JARK01001340">
    <property type="protein sequence ID" value="EYC30823.1"/>
    <property type="molecule type" value="Genomic_DNA"/>
</dbReference>
<organism evidence="1 2">
    <name type="scientific">Ancylostoma ceylanicum</name>
    <dbReference type="NCBI Taxonomy" id="53326"/>
    <lineage>
        <taxon>Eukaryota</taxon>
        <taxon>Metazoa</taxon>
        <taxon>Ecdysozoa</taxon>
        <taxon>Nematoda</taxon>
        <taxon>Chromadorea</taxon>
        <taxon>Rhabditida</taxon>
        <taxon>Rhabditina</taxon>
        <taxon>Rhabditomorpha</taxon>
        <taxon>Strongyloidea</taxon>
        <taxon>Ancylostomatidae</taxon>
        <taxon>Ancylostomatinae</taxon>
        <taxon>Ancylostoma</taxon>
    </lineage>
</organism>
<accession>A0A016VVM6</accession>